<evidence type="ECO:0000256" key="4">
    <source>
        <dbReference type="ARBA" id="ARBA00035206"/>
    </source>
</evidence>
<feature type="compositionally biased region" description="Basic and acidic residues" evidence="6">
    <location>
        <begin position="108"/>
        <end position="123"/>
    </location>
</feature>
<evidence type="ECO:0000256" key="6">
    <source>
        <dbReference type="SAM" id="MobiDB-lite"/>
    </source>
</evidence>
<feature type="domain" description="KOW" evidence="7">
    <location>
        <begin position="2"/>
        <end position="29"/>
    </location>
</feature>
<comment type="function">
    <text evidence="5">One of two assembly initiator proteins, it binds directly to the 5'-end of the 23S rRNA, where it nucleates assembly of the 50S subunit.</text>
</comment>
<dbReference type="EMBL" id="JAAZAL010000107">
    <property type="protein sequence ID" value="NLE31215.1"/>
    <property type="molecule type" value="Genomic_DNA"/>
</dbReference>
<dbReference type="InterPro" id="IPR041988">
    <property type="entry name" value="Ribosomal_uL24_KOW"/>
</dbReference>
<reference evidence="8 9" key="1">
    <citation type="journal article" date="2020" name="Biotechnol. Biofuels">
        <title>New insights from the biogas microbiome by comprehensive genome-resolved metagenomics of nearly 1600 species originating from multiple anaerobic digesters.</title>
        <authorList>
            <person name="Campanaro S."/>
            <person name="Treu L."/>
            <person name="Rodriguez-R L.M."/>
            <person name="Kovalovszki A."/>
            <person name="Ziels R.M."/>
            <person name="Maus I."/>
            <person name="Zhu X."/>
            <person name="Kougias P.G."/>
            <person name="Basile A."/>
            <person name="Luo G."/>
            <person name="Schluter A."/>
            <person name="Konstantinidis K.T."/>
            <person name="Angelidaki I."/>
        </authorList>
    </citation>
    <scope>NUCLEOTIDE SEQUENCE [LARGE SCALE GENOMIC DNA]</scope>
    <source>
        <strain evidence="8">AS06rmzACSIP_421</strain>
    </source>
</reference>
<comment type="function">
    <text evidence="5">One of the proteins that surrounds the polypeptide exit tunnel on the outside of the subunit.</text>
</comment>
<dbReference type="InterPro" id="IPR014722">
    <property type="entry name" value="Rib_uL2_dom2"/>
</dbReference>
<evidence type="ECO:0000256" key="3">
    <source>
        <dbReference type="ARBA" id="ARBA00023274"/>
    </source>
</evidence>
<dbReference type="InterPro" id="IPR057264">
    <property type="entry name" value="Ribosomal_uL24_C"/>
</dbReference>
<dbReference type="GO" id="GO:0003735">
    <property type="term" value="F:structural constituent of ribosome"/>
    <property type="evidence" value="ECO:0007669"/>
    <property type="project" value="InterPro"/>
</dbReference>
<accession>A0A847EU04</accession>
<dbReference type="GO" id="GO:0019843">
    <property type="term" value="F:rRNA binding"/>
    <property type="evidence" value="ECO:0007669"/>
    <property type="project" value="UniProtKB-UniRule"/>
</dbReference>
<keyword evidence="3 5" id="KW-0687">Ribonucleoprotein</keyword>
<comment type="caution">
    <text evidence="8">The sequence shown here is derived from an EMBL/GenBank/DDBJ whole genome shotgun (WGS) entry which is preliminary data.</text>
</comment>
<comment type="similarity">
    <text evidence="1 5">Belongs to the universal ribosomal protein uL24 family.</text>
</comment>
<dbReference type="GO" id="GO:0005840">
    <property type="term" value="C:ribosome"/>
    <property type="evidence" value="ECO:0007669"/>
    <property type="project" value="UniProtKB-KW"/>
</dbReference>
<evidence type="ECO:0000256" key="1">
    <source>
        <dbReference type="ARBA" id="ARBA00010618"/>
    </source>
</evidence>
<proteinExistence type="inferred from homology"/>
<dbReference type="SUPFAM" id="SSF50104">
    <property type="entry name" value="Translation proteins SH3-like domain"/>
    <property type="match status" value="1"/>
</dbReference>
<dbReference type="InterPro" id="IPR003256">
    <property type="entry name" value="Ribosomal_uL24"/>
</dbReference>
<dbReference type="HAMAP" id="MF_01326_B">
    <property type="entry name" value="Ribosomal_uL24_B"/>
    <property type="match status" value="1"/>
</dbReference>
<feature type="region of interest" description="Disordered" evidence="6">
    <location>
        <begin position="108"/>
        <end position="142"/>
    </location>
</feature>
<dbReference type="GO" id="GO:0006412">
    <property type="term" value="P:translation"/>
    <property type="evidence" value="ECO:0007669"/>
    <property type="project" value="UniProtKB-UniRule"/>
</dbReference>
<dbReference type="PANTHER" id="PTHR12903">
    <property type="entry name" value="MITOCHONDRIAL RIBOSOMAL PROTEIN L24"/>
    <property type="match status" value="1"/>
</dbReference>
<dbReference type="SMART" id="SM00739">
    <property type="entry name" value="KOW"/>
    <property type="match status" value="1"/>
</dbReference>
<feature type="compositionally biased region" description="Basic residues" evidence="6">
    <location>
        <begin position="128"/>
        <end position="142"/>
    </location>
</feature>
<organism evidence="8 9">
    <name type="scientific">Candidatus Dojkabacteria bacterium</name>
    <dbReference type="NCBI Taxonomy" id="2099670"/>
    <lineage>
        <taxon>Bacteria</taxon>
        <taxon>Candidatus Dojkabacteria</taxon>
    </lineage>
</organism>
<dbReference type="CDD" id="cd06089">
    <property type="entry name" value="KOW_RPL26"/>
    <property type="match status" value="1"/>
</dbReference>
<gene>
    <name evidence="5 8" type="primary">rplX</name>
    <name evidence="8" type="ORF">GX618_02990</name>
</gene>
<evidence type="ECO:0000259" key="7">
    <source>
        <dbReference type="SMART" id="SM00739"/>
    </source>
</evidence>
<keyword evidence="5" id="KW-0699">rRNA-binding</keyword>
<keyword evidence="2 5" id="KW-0689">Ribosomal protein</keyword>
<dbReference type="GO" id="GO:1990904">
    <property type="term" value="C:ribonucleoprotein complex"/>
    <property type="evidence" value="ECO:0007669"/>
    <property type="project" value="UniProtKB-KW"/>
</dbReference>
<name>A0A847EU04_9BACT</name>
<dbReference type="NCBIfam" id="TIGR01079">
    <property type="entry name" value="rplX_bact"/>
    <property type="match status" value="1"/>
</dbReference>
<evidence type="ECO:0000313" key="9">
    <source>
        <dbReference type="Proteomes" id="UP000554004"/>
    </source>
</evidence>
<keyword evidence="5" id="KW-0694">RNA-binding</keyword>
<dbReference type="InterPro" id="IPR008991">
    <property type="entry name" value="Translation_prot_SH3-like_sf"/>
</dbReference>
<protein>
    <recommendedName>
        <fullName evidence="4 5">Large ribosomal subunit protein uL24</fullName>
    </recommendedName>
</protein>
<dbReference type="Proteomes" id="UP000554004">
    <property type="component" value="Unassembled WGS sequence"/>
</dbReference>
<dbReference type="InterPro" id="IPR005824">
    <property type="entry name" value="KOW"/>
</dbReference>
<dbReference type="AlphaFoldDB" id="A0A847EU04"/>
<comment type="subunit">
    <text evidence="5">Part of the 50S ribosomal subunit.</text>
</comment>
<dbReference type="Gene3D" id="2.30.30.30">
    <property type="match status" value="1"/>
</dbReference>
<evidence type="ECO:0000313" key="8">
    <source>
        <dbReference type="EMBL" id="NLE31215.1"/>
    </source>
</evidence>
<sequence>MKIKKGDNVKILYGKDNGKQGVVLAISNGKVIVEGLNMFKKHVKGDGKEKKSEILTIAKPLDISKLMLVCPSCGKPTRVSLKRENGKVERVCKKCGKVIEVVVKEKEEKKVEKKTEKKTEKKVVNKSTVKKVSKPKSKTKKE</sequence>
<dbReference type="Pfam" id="PF17136">
    <property type="entry name" value="ribosomal_L24"/>
    <property type="match status" value="1"/>
</dbReference>
<evidence type="ECO:0000256" key="2">
    <source>
        <dbReference type="ARBA" id="ARBA00022980"/>
    </source>
</evidence>
<evidence type="ECO:0000256" key="5">
    <source>
        <dbReference type="HAMAP-Rule" id="MF_01326"/>
    </source>
</evidence>